<evidence type="ECO:0000313" key="3">
    <source>
        <dbReference type="Proteomes" id="UP001210169"/>
    </source>
</evidence>
<evidence type="ECO:0000313" key="2">
    <source>
        <dbReference type="EMBL" id="WAU05309.1"/>
    </source>
</evidence>
<protein>
    <submittedName>
        <fullName evidence="2">Uncharacterized protein</fullName>
    </submittedName>
</protein>
<dbReference type="GeneID" id="301332836"/>
<organism evidence="2 3">
    <name type="scientific">Streptomyces nigrescens</name>
    <dbReference type="NCBI Taxonomy" id="1920"/>
    <lineage>
        <taxon>Bacteria</taxon>
        <taxon>Bacillati</taxon>
        <taxon>Actinomycetota</taxon>
        <taxon>Actinomycetes</taxon>
        <taxon>Kitasatosporales</taxon>
        <taxon>Streptomycetaceae</taxon>
        <taxon>Streptomyces</taxon>
    </lineage>
</organism>
<sequence>MDDFGRLVRWGGMAAVGSGERVAWAEEALRLYGLSEEGWRRSPSGNLRELLTDLLQWCDATQHGFERALAAARAQREAESPGAAEAAEGAAGAAGTESAGSAGSAGSPGGVGSA</sequence>
<gene>
    <name evidence="2" type="ORF">STRNI_003667</name>
</gene>
<feature type="compositionally biased region" description="Low complexity" evidence="1">
    <location>
        <begin position="80"/>
        <end position="105"/>
    </location>
</feature>
<dbReference type="EMBL" id="CP114203">
    <property type="protein sequence ID" value="WAU05309.1"/>
    <property type="molecule type" value="Genomic_DNA"/>
</dbReference>
<keyword evidence="3" id="KW-1185">Reference proteome</keyword>
<feature type="region of interest" description="Disordered" evidence="1">
    <location>
        <begin position="72"/>
        <end position="114"/>
    </location>
</feature>
<dbReference type="RefSeq" id="WP_277411609.1">
    <property type="nucleotide sequence ID" value="NZ_CP114203.1"/>
</dbReference>
<name>A0ABY7J225_STRNI</name>
<dbReference type="Proteomes" id="UP001210169">
    <property type="component" value="Chromosome"/>
</dbReference>
<proteinExistence type="predicted"/>
<reference evidence="2 3" key="1">
    <citation type="submission" date="2022-12" db="EMBL/GenBank/DDBJ databases">
        <authorList>
            <person name="Ruckert C."/>
            <person name="Busche T."/>
            <person name="Kalinowski J."/>
            <person name="Wittmann C."/>
        </authorList>
    </citation>
    <scope>NUCLEOTIDE SEQUENCE [LARGE SCALE GENOMIC DNA]</scope>
    <source>
        <strain evidence="2 3">DSM 40276</strain>
    </source>
</reference>
<accession>A0ABY7J225</accession>
<evidence type="ECO:0000256" key="1">
    <source>
        <dbReference type="SAM" id="MobiDB-lite"/>
    </source>
</evidence>